<dbReference type="EMBL" id="BLLK01000052">
    <property type="protein sequence ID" value="GFH56484.1"/>
    <property type="molecule type" value="Genomic_DNA"/>
</dbReference>
<evidence type="ECO:0000313" key="2">
    <source>
        <dbReference type="EMBL" id="GFH56484.1"/>
    </source>
</evidence>
<gene>
    <name evidence="2" type="ORF">CTEN210_12960</name>
</gene>
<comment type="caution">
    <text evidence="2">The sequence shown here is derived from an EMBL/GenBank/DDBJ whole genome shotgun (WGS) entry which is preliminary data.</text>
</comment>
<dbReference type="Gene3D" id="2.60.40.1190">
    <property type="match status" value="1"/>
</dbReference>
<dbReference type="Proteomes" id="UP001054902">
    <property type="component" value="Unassembled WGS sequence"/>
</dbReference>
<dbReference type="GO" id="GO:0030246">
    <property type="term" value="F:carbohydrate binding"/>
    <property type="evidence" value="ECO:0007669"/>
    <property type="project" value="InterPro"/>
</dbReference>
<dbReference type="GO" id="GO:0016052">
    <property type="term" value="P:carbohydrate catabolic process"/>
    <property type="evidence" value="ECO:0007669"/>
    <property type="project" value="InterPro"/>
</dbReference>
<dbReference type="GO" id="GO:0004553">
    <property type="term" value="F:hydrolase activity, hydrolyzing O-glycosyl compounds"/>
    <property type="evidence" value="ECO:0007669"/>
    <property type="project" value="InterPro"/>
</dbReference>
<name>A0AAD3D2H1_9STRA</name>
<reference evidence="2 3" key="1">
    <citation type="journal article" date="2021" name="Sci. Rep.">
        <title>The genome of the diatom Chaetoceros tenuissimus carries an ancient integrated fragment of an extant virus.</title>
        <authorList>
            <person name="Hongo Y."/>
            <person name="Kimura K."/>
            <person name="Takaki Y."/>
            <person name="Yoshida Y."/>
            <person name="Baba S."/>
            <person name="Kobayashi G."/>
            <person name="Nagasaki K."/>
            <person name="Hano T."/>
            <person name="Tomaru Y."/>
        </authorList>
    </citation>
    <scope>NUCLEOTIDE SEQUENCE [LARGE SCALE GENOMIC DNA]</scope>
    <source>
        <strain evidence="2 3">NIES-3715</strain>
    </source>
</reference>
<protein>
    <recommendedName>
        <fullName evidence="1">Carbohydrate-binding domain-containing protein</fullName>
    </recommendedName>
</protein>
<dbReference type="PANTHER" id="PTHR35532">
    <property type="entry name" value="SIMILAR TO POLYHYDROXYALKANOATE DEPOLYMERASE"/>
    <property type="match status" value="1"/>
</dbReference>
<keyword evidence="3" id="KW-1185">Reference proteome</keyword>
<dbReference type="Pfam" id="PF06452">
    <property type="entry name" value="CBM9_1"/>
    <property type="match status" value="1"/>
</dbReference>
<dbReference type="PANTHER" id="PTHR35532:SF5">
    <property type="entry name" value="CARBOHYDRATE-BINDING DOMAIN-CONTAINING PROTEIN"/>
    <property type="match status" value="1"/>
</dbReference>
<dbReference type="AlphaFoldDB" id="A0AAD3D2H1"/>
<organism evidence="2 3">
    <name type="scientific">Chaetoceros tenuissimus</name>
    <dbReference type="NCBI Taxonomy" id="426638"/>
    <lineage>
        <taxon>Eukaryota</taxon>
        <taxon>Sar</taxon>
        <taxon>Stramenopiles</taxon>
        <taxon>Ochrophyta</taxon>
        <taxon>Bacillariophyta</taxon>
        <taxon>Coscinodiscophyceae</taxon>
        <taxon>Chaetocerotophycidae</taxon>
        <taxon>Chaetocerotales</taxon>
        <taxon>Chaetocerotaceae</taxon>
        <taxon>Chaetoceros</taxon>
    </lineage>
</organism>
<dbReference type="InterPro" id="IPR010502">
    <property type="entry name" value="Carb-bd_dom_fam9"/>
</dbReference>
<accession>A0AAD3D2H1</accession>
<evidence type="ECO:0000313" key="3">
    <source>
        <dbReference type="Proteomes" id="UP001054902"/>
    </source>
</evidence>
<feature type="domain" description="Carbohydrate-binding" evidence="1">
    <location>
        <begin position="66"/>
        <end position="138"/>
    </location>
</feature>
<evidence type="ECO:0000259" key="1">
    <source>
        <dbReference type="Pfam" id="PF06452"/>
    </source>
</evidence>
<proteinExistence type="predicted"/>
<dbReference type="CDD" id="cd09620">
    <property type="entry name" value="CBM9_like_3"/>
    <property type="match status" value="1"/>
</dbReference>
<dbReference type="SUPFAM" id="SSF49344">
    <property type="entry name" value="CBD9-like"/>
    <property type="match status" value="1"/>
</dbReference>
<sequence length="398" mass="46673">MLSPFHFHYSLHPNVYVAPYTDLKVNIDGDITKDIWKDIPWSTPFDDIRYSPSHPDESIPASDRPNDNCQTRMKMQWDDEYLYIAAILESDFEVRATFQERNEPIYQQDSDFEVFIDPFGSCHDYKEMEMNALNTVWNLMLDRPYNDGGSEHSGRIAKRGDHKFYDVKKQKTAVKLLQGKLNQDGPQRTIWSVEIAMAHSDTLVHLNKRDRTGSFPKEGDMWRMNFSRCEKKGDLNWTWQPQRIWDPKEKAHVGKVNMHLPDAWGYVKFGKSIAQEKFIGQVPKYMLDQGTKGLVDMLWPYKLAVMNVYYAQVKYREENRQYANHVSLLKEYLDGNVIGQLMDRMQIECEEKDEEDTYIATLVFDTENEYALTVDNLRKVQIEMDSPMNIVSIETSLI</sequence>